<sequence length="259" mass="27963">MAGYGQDNQGFFQADYNQQQQYDMSQQQQQQQPGVPGYSDNQQQDFGQFDYSQGGQQPYDAYSAPSDYTGSIMTPDTSSAPYTGSESFEDEPPLMEELGINFEHIIQKTLTVLNPLKKPDSSIMNDTDLAGPLVFCLAFGGCLLLSGKIHFGYIYGIGVLGCLAMYGLLNMMSMTGTSGACIVSVLGYCLLPMVLLSSISIVLSLKGAIGTVSTVSAVLWCSYSASKLFVSALAMEQSQLLVAYPCALIYGIFALITIF</sequence>
<dbReference type="OrthoDB" id="440385at2759"/>
<evidence type="ECO:0000256" key="4">
    <source>
        <dbReference type="ARBA" id="ARBA00022989"/>
    </source>
</evidence>
<feature type="transmembrane region" description="Helical" evidence="6">
    <location>
        <begin position="181"/>
        <end position="203"/>
    </location>
</feature>
<comment type="similarity">
    <text evidence="2 6">Belongs to the YIP1 family.</text>
</comment>
<dbReference type="GO" id="GO:0005802">
    <property type="term" value="C:trans-Golgi network"/>
    <property type="evidence" value="ECO:0007669"/>
    <property type="project" value="TreeGrafter"/>
</dbReference>
<organism evidence="8 9">
    <name type="scientific">Owenia fusiformis</name>
    <name type="common">Polychaete worm</name>
    <dbReference type="NCBI Taxonomy" id="6347"/>
    <lineage>
        <taxon>Eukaryota</taxon>
        <taxon>Metazoa</taxon>
        <taxon>Spiralia</taxon>
        <taxon>Lophotrochozoa</taxon>
        <taxon>Annelida</taxon>
        <taxon>Polychaeta</taxon>
        <taxon>Sedentaria</taxon>
        <taxon>Canalipalpata</taxon>
        <taxon>Sabellida</taxon>
        <taxon>Oweniida</taxon>
        <taxon>Oweniidae</taxon>
        <taxon>Owenia</taxon>
    </lineage>
</organism>
<dbReference type="AlphaFoldDB" id="A0A8J1TIW1"/>
<comment type="subcellular location">
    <subcellularLocation>
        <location evidence="6">Golgi apparatus membrane</location>
        <topology evidence="6">Multi-pass membrane protein</topology>
    </subcellularLocation>
    <subcellularLocation>
        <location evidence="1">Membrane</location>
        <topology evidence="1">Multi-pass membrane protein</topology>
    </subcellularLocation>
</comment>
<gene>
    <name evidence="8" type="ORF">OFUS_LOCUS5126</name>
</gene>
<dbReference type="PANTHER" id="PTHR21236">
    <property type="entry name" value="GOLGI MEMBRANE PROTEIN YIP1"/>
    <property type="match status" value="1"/>
</dbReference>
<name>A0A8J1TIW1_OWEFU</name>
<dbReference type="GO" id="GO:0000139">
    <property type="term" value="C:Golgi membrane"/>
    <property type="evidence" value="ECO:0007669"/>
    <property type="project" value="UniProtKB-SubCell"/>
</dbReference>
<feature type="transmembrane region" description="Helical" evidence="6">
    <location>
        <begin position="152"/>
        <end position="169"/>
    </location>
</feature>
<dbReference type="InterPro" id="IPR045231">
    <property type="entry name" value="Yip1/4-like"/>
</dbReference>
<feature type="transmembrane region" description="Helical" evidence="6">
    <location>
        <begin position="241"/>
        <end position="258"/>
    </location>
</feature>
<feature type="transmembrane region" description="Helical" evidence="6">
    <location>
        <begin position="209"/>
        <end position="229"/>
    </location>
</feature>
<keyword evidence="4 6" id="KW-1133">Transmembrane helix</keyword>
<evidence type="ECO:0000256" key="6">
    <source>
        <dbReference type="RuleBase" id="RU361264"/>
    </source>
</evidence>
<proteinExistence type="inferred from homology"/>
<reference evidence="8" key="1">
    <citation type="submission" date="2022-03" db="EMBL/GenBank/DDBJ databases">
        <authorList>
            <person name="Martin C."/>
        </authorList>
    </citation>
    <scope>NUCLEOTIDE SEQUENCE</scope>
</reference>
<dbReference type="InterPro" id="IPR006977">
    <property type="entry name" value="Yip1_dom"/>
</dbReference>
<dbReference type="GO" id="GO:0048280">
    <property type="term" value="P:vesicle fusion with Golgi apparatus"/>
    <property type="evidence" value="ECO:0007669"/>
    <property type="project" value="TreeGrafter"/>
</dbReference>
<protein>
    <recommendedName>
        <fullName evidence="6">Protein YIPF</fullName>
    </recommendedName>
</protein>
<comment type="caution">
    <text evidence="8">The sequence shown here is derived from an EMBL/GenBank/DDBJ whole genome shotgun (WGS) entry which is preliminary data.</text>
</comment>
<dbReference type="EMBL" id="CAIIXF020000002">
    <property type="protein sequence ID" value="CAH1778164.1"/>
    <property type="molecule type" value="Genomic_DNA"/>
</dbReference>
<evidence type="ECO:0000313" key="8">
    <source>
        <dbReference type="EMBL" id="CAH1778164.1"/>
    </source>
</evidence>
<dbReference type="GO" id="GO:0006888">
    <property type="term" value="P:endoplasmic reticulum to Golgi vesicle-mediated transport"/>
    <property type="evidence" value="ECO:0007669"/>
    <property type="project" value="InterPro"/>
</dbReference>
<dbReference type="Pfam" id="PF04893">
    <property type="entry name" value="Yip1"/>
    <property type="match status" value="1"/>
</dbReference>
<evidence type="ECO:0000256" key="1">
    <source>
        <dbReference type="ARBA" id="ARBA00004141"/>
    </source>
</evidence>
<evidence type="ECO:0000256" key="7">
    <source>
        <dbReference type="SAM" id="MobiDB-lite"/>
    </source>
</evidence>
<keyword evidence="3 6" id="KW-0812">Transmembrane</keyword>
<feature type="compositionally biased region" description="Low complexity" evidence="7">
    <location>
        <begin position="18"/>
        <end position="32"/>
    </location>
</feature>
<feature type="transmembrane region" description="Helical" evidence="6">
    <location>
        <begin position="127"/>
        <end position="146"/>
    </location>
</feature>
<dbReference type="PANTHER" id="PTHR21236:SF2">
    <property type="entry name" value="PROTEIN YIPF"/>
    <property type="match status" value="1"/>
</dbReference>
<evidence type="ECO:0000313" key="9">
    <source>
        <dbReference type="Proteomes" id="UP000749559"/>
    </source>
</evidence>
<feature type="compositionally biased region" description="Polar residues" evidence="7">
    <location>
        <begin position="1"/>
        <end position="17"/>
    </location>
</feature>
<keyword evidence="5 6" id="KW-0472">Membrane</keyword>
<evidence type="ECO:0000256" key="5">
    <source>
        <dbReference type="ARBA" id="ARBA00023136"/>
    </source>
</evidence>
<keyword evidence="9" id="KW-1185">Reference proteome</keyword>
<evidence type="ECO:0000256" key="3">
    <source>
        <dbReference type="ARBA" id="ARBA00022692"/>
    </source>
</evidence>
<feature type="compositionally biased region" description="Polar residues" evidence="7">
    <location>
        <begin position="66"/>
        <end position="86"/>
    </location>
</feature>
<accession>A0A8J1TIW1</accession>
<evidence type="ECO:0000256" key="2">
    <source>
        <dbReference type="ARBA" id="ARBA00010596"/>
    </source>
</evidence>
<feature type="compositionally biased region" description="Polar residues" evidence="7">
    <location>
        <begin position="39"/>
        <end position="56"/>
    </location>
</feature>
<dbReference type="Proteomes" id="UP000749559">
    <property type="component" value="Unassembled WGS sequence"/>
</dbReference>
<feature type="region of interest" description="Disordered" evidence="7">
    <location>
        <begin position="1"/>
        <end position="89"/>
    </location>
</feature>